<dbReference type="EMBL" id="LS483468">
    <property type="protein sequence ID" value="SQI28427.1"/>
    <property type="molecule type" value="Genomic_DNA"/>
</dbReference>
<protein>
    <recommendedName>
        <fullName evidence="5">Transmembrane protein</fullName>
    </recommendedName>
</protein>
<keyword evidence="2" id="KW-0472">Membrane</keyword>
<dbReference type="KEGG" id="rcr:NCTC10994_00171"/>
<feature type="compositionally biased region" description="Basic and acidic residues" evidence="1">
    <location>
        <begin position="473"/>
        <end position="482"/>
    </location>
</feature>
<dbReference type="Proteomes" id="UP000249091">
    <property type="component" value="Chromosome 1"/>
</dbReference>
<dbReference type="AlphaFoldDB" id="A0A2X4TLL7"/>
<gene>
    <name evidence="3" type="ORF">NCTC10994_00171</name>
</gene>
<dbReference type="Pfam" id="PF14333">
    <property type="entry name" value="DUF4389"/>
    <property type="match status" value="2"/>
</dbReference>
<feature type="transmembrane region" description="Helical" evidence="2">
    <location>
        <begin position="196"/>
        <end position="220"/>
    </location>
</feature>
<feature type="transmembrane region" description="Helical" evidence="2">
    <location>
        <begin position="373"/>
        <end position="396"/>
    </location>
</feature>
<keyword evidence="4" id="KW-1185">Reference proteome</keyword>
<sequence length="509" mass="54966">MKIANVVMLVIGTILALIGMVLGVAAVSLGVLYLVQRDNGYFTTPTETFRTESSALVSEQMELFVDEPAPPGFRSEDIGRLLLRATATAPETETFIGIGPTRDLDAYLSNVAHTVVADVQYDPFEVGYRNVTGDETAAAPEEQPFWAVSAVGAGTQQVEWDLREGNWTVVVMNADASPGIEVDLQAGAHIDVLGPIALATAGGAAILLIIGLPLLLAGAIGLGRHGPPPPYAAPHAMSHGATAPPGGPRSHEVRAYPVHLRGDLDEPLSRGLWLIKWAAAIPHFIVLLFLHIAFLFATLLAGFAILFTSRYPRALFDFNVGVLRWTWRVAFYTYSALGTDRYPPFTLHRTDYPADFDVEYPERLSRGLVLIKWWLLAIPHYLVLAVLAGGWLGGWSTGIATGSGAGGDDATDNGTWAFGSLLGILVLFAALALLFTGAYPRGLFDFVMGINRWLYRVWAYAALMRDEYPPFRFDQGARDPDGRGPTGPQKLPTSPPTQDGPSTSGLPRM</sequence>
<accession>A0A2X4TLL7</accession>
<keyword evidence="2" id="KW-1133">Transmembrane helix</keyword>
<evidence type="ECO:0000256" key="1">
    <source>
        <dbReference type="SAM" id="MobiDB-lite"/>
    </source>
</evidence>
<feature type="transmembrane region" description="Helical" evidence="2">
    <location>
        <begin position="280"/>
        <end position="307"/>
    </location>
</feature>
<evidence type="ECO:0000313" key="3">
    <source>
        <dbReference type="EMBL" id="SQI28427.1"/>
    </source>
</evidence>
<feature type="transmembrane region" description="Helical" evidence="2">
    <location>
        <begin position="416"/>
        <end position="439"/>
    </location>
</feature>
<dbReference type="RefSeq" id="WP_072699005.1">
    <property type="nucleotide sequence ID" value="NZ_JAFBBL010000001.1"/>
</dbReference>
<organism evidence="3 4">
    <name type="scientific">Rhodococcus coprophilus</name>
    <dbReference type="NCBI Taxonomy" id="38310"/>
    <lineage>
        <taxon>Bacteria</taxon>
        <taxon>Bacillati</taxon>
        <taxon>Actinomycetota</taxon>
        <taxon>Actinomycetes</taxon>
        <taxon>Mycobacteriales</taxon>
        <taxon>Nocardiaceae</taxon>
        <taxon>Rhodococcus</taxon>
    </lineage>
</organism>
<feature type="compositionally biased region" description="Polar residues" evidence="1">
    <location>
        <begin position="496"/>
        <end position="509"/>
    </location>
</feature>
<reference evidence="3 4" key="1">
    <citation type="submission" date="2018-06" db="EMBL/GenBank/DDBJ databases">
        <authorList>
            <consortium name="Pathogen Informatics"/>
            <person name="Doyle S."/>
        </authorList>
    </citation>
    <scope>NUCLEOTIDE SEQUENCE [LARGE SCALE GENOMIC DNA]</scope>
    <source>
        <strain evidence="3 4">NCTC10994</strain>
    </source>
</reference>
<keyword evidence="2" id="KW-0812">Transmembrane</keyword>
<dbReference type="STRING" id="1219011.GCA_001895045_00982"/>
<name>A0A2X4TLL7_9NOCA</name>
<evidence type="ECO:0008006" key="5">
    <source>
        <dbReference type="Google" id="ProtNLM"/>
    </source>
</evidence>
<dbReference type="InterPro" id="IPR025498">
    <property type="entry name" value="DUF4389"/>
</dbReference>
<proteinExistence type="predicted"/>
<feature type="transmembrane region" description="Helical" evidence="2">
    <location>
        <begin position="6"/>
        <end position="35"/>
    </location>
</feature>
<evidence type="ECO:0000313" key="4">
    <source>
        <dbReference type="Proteomes" id="UP000249091"/>
    </source>
</evidence>
<feature type="region of interest" description="Disordered" evidence="1">
    <location>
        <begin position="473"/>
        <end position="509"/>
    </location>
</feature>
<evidence type="ECO:0000256" key="2">
    <source>
        <dbReference type="SAM" id="Phobius"/>
    </source>
</evidence>